<name>A0ACC8X970_9FIRM</name>
<evidence type="ECO:0000313" key="2">
    <source>
        <dbReference type="Proteomes" id="UP000188605"/>
    </source>
</evidence>
<reference evidence="1" key="1">
    <citation type="submission" date="2016-08" db="EMBL/GenBank/DDBJ databases">
        <authorList>
            <person name="Ngugi D.K."/>
            <person name="Miyake S."/>
            <person name="Stingl U."/>
        </authorList>
    </citation>
    <scope>NUCLEOTIDE SEQUENCE</scope>
    <source>
        <strain evidence="1">SCG-B11WGA-EpuloA1</strain>
    </source>
</reference>
<gene>
    <name evidence="1" type="ORF">AN396_10580</name>
</gene>
<accession>A0ACC8X970</accession>
<protein>
    <submittedName>
        <fullName evidence="1">Uncharacterized protein</fullName>
    </submittedName>
</protein>
<dbReference type="Proteomes" id="UP000188605">
    <property type="component" value="Unassembled WGS sequence"/>
</dbReference>
<evidence type="ECO:0000313" key="1">
    <source>
        <dbReference type="EMBL" id="ONI38472.1"/>
    </source>
</evidence>
<dbReference type="EMBL" id="LJDB01000087">
    <property type="protein sequence ID" value="ONI38472.1"/>
    <property type="molecule type" value="Genomic_DNA"/>
</dbReference>
<keyword evidence="2" id="KW-1185">Reference proteome</keyword>
<sequence length="220" mass="24885">MKKILKIICFVIISVIFLITGILVYQGYSEYKEVIAEKPVLELIEEIKGMHPTYTKYSDISPNFIEAIIAVEDRRFRTHKGFDSIGIIRAGVTNLLENRIAQGGSTITQQLAKNIYFSSDQTFVRKIAEVFMALKIESLLTKDEILELYSNVIYLGKGYYGVDQASHGYFNKSPSDLTVAEAAYIAGLPQAPSRYSEDKELGTMRQQEVMDALRTRGYIE</sequence>
<organism evidence="1 2">
    <name type="scientific">Candidatus Epulonipiscium fishelsonii</name>
    <dbReference type="NCBI Taxonomy" id="77094"/>
    <lineage>
        <taxon>Bacteria</taxon>
        <taxon>Bacillati</taxon>
        <taxon>Bacillota</taxon>
        <taxon>Clostridia</taxon>
        <taxon>Lachnospirales</taxon>
        <taxon>Lachnospiraceae</taxon>
        <taxon>Candidatus Epulonipiscium</taxon>
    </lineage>
</organism>
<comment type="caution">
    <text evidence="1">The sequence shown here is derived from an EMBL/GenBank/DDBJ whole genome shotgun (WGS) entry which is preliminary data.</text>
</comment>
<proteinExistence type="predicted"/>